<feature type="region of interest" description="Disordered" evidence="1">
    <location>
        <begin position="137"/>
        <end position="156"/>
    </location>
</feature>
<evidence type="ECO:0000256" key="2">
    <source>
        <dbReference type="SAM" id="Phobius"/>
    </source>
</evidence>
<organism evidence="3 4">
    <name type="scientific">Leptolyngbya boryana NIES-2135</name>
    <dbReference type="NCBI Taxonomy" id="1973484"/>
    <lineage>
        <taxon>Bacteria</taxon>
        <taxon>Bacillati</taxon>
        <taxon>Cyanobacteriota</taxon>
        <taxon>Cyanophyceae</taxon>
        <taxon>Leptolyngbyales</taxon>
        <taxon>Leptolyngbyaceae</taxon>
        <taxon>Leptolyngbya group</taxon>
        <taxon>Leptolyngbya</taxon>
    </lineage>
</organism>
<sequence length="281" mass="30672">MTELKTESQSTRIVQTQPTARRQSKKSAIAAGKESPSEAPAESNTEDIAKKTSRTTKTKKTTQTRQAASKSTNQSASTRVKLTWEPSPSIEASLQQFNEQLNATWMAIDELKATVEQMQIQTARPASVQLPLEPPKAQMSDVAPHQPAQSVPVPRTRARVPETAPQSAIPPFRPTSGFPTSVRVRRRKPFDLLMQSVLRLPVQNSGIAIDAALWVMAAAGLRVGLKYVVMAFPVLELPVMILVFVPALLAAYAALFIPNVNRIGVYRLLLLALGLFVGGRL</sequence>
<evidence type="ECO:0000256" key="1">
    <source>
        <dbReference type="SAM" id="MobiDB-lite"/>
    </source>
</evidence>
<feature type="compositionally biased region" description="Basic residues" evidence="1">
    <location>
        <begin position="51"/>
        <end position="62"/>
    </location>
</feature>
<keyword evidence="2" id="KW-1133">Transmembrane helix</keyword>
<feature type="compositionally biased region" description="Polar residues" evidence="1">
    <location>
        <begin position="71"/>
        <end position="80"/>
    </location>
</feature>
<keyword evidence="4" id="KW-1185">Reference proteome</keyword>
<keyword evidence="2" id="KW-0812">Transmembrane</keyword>
<name>A0A1Z4JHG4_LEPBY</name>
<protein>
    <submittedName>
        <fullName evidence="3">Uncharacterized protein</fullName>
    </submittedName>
</protein>
<dbReference type="Proteomes" id="UP000217895">
    <property type="component" value="Chromosome"/>
</dbReference>
<feature type="transmembrane region" description="Helical" evidence="2">
    <location>
        <begin position="237"/>
        <end position="257"/>
    </location>
</feature>
<dbReference type="AlphaFoldDB" id="A0A1Z4JHG4"/>
<feature type="transmembrane region" description="Helical" evidence="2">
    <location>
        <begin position="263"/>
        <end position="279"/>
    </location>
</feature>
<reference evidence="3 4" key="1">
    <citation type="submission" date="2017-06" db="EMBL/GenBank/DDBJ databases">
        <title>Genome sequencing of cyanobaciteial culture collection at National Institute for Environmental Studies (NIES).</title>
        <authorList>
            <person name="Hirose Y."/>
            <person name="Shimura Y."/>
            <person name="Fujisawa T."/>
            <person name="Nakamura Y."/>
            <person name="Kawachi M."/>
        </authorList>
    </citation>
    <scope>NUCLEOTIDE SEQUENCE [LARGE SCALE GENOMIC DNA]</scope>
    <source>
        <strain evidence="3 4">NIES-2135</strain>
    </source>
</reference>
<dbReference type="EMBL" id="AP018203">
    <property type="protein sequence ID" value="BAY56170.1"/>
    <property type="molecule type" value="Genomic_DNA"/>
</dbReference>
<evidence type="ECO:0000313" key="3">
    <source>
        <dbReference type="EMBL" id="BAY56170.1"/>
    </source>
</evidence>
<keyword evidence="2" id="KW-0472">Membrane</keyword>
<proteinExistence type="predicted"/>
<feature type="compositionally biased region" description="Polar residues" evidence="1">
    <location>
        <begin position="7"/>
        <end position="21"/>
    </location>
</feature>
<evidence type="ECO:0000313" key="4">
    <source>
        <dbReference type="Proteomes" id="UP000217895"/>
    </source>
</evidence>
<feature type="region of interest" description="Disordered" evidence="1">
    <location>
        <begin position="1"/>
        <end position="80"/>
    </location>
</feature>
<accession>A0A1Z4JHG4</accession>
<gene>
    <name evidence="3" type="ORF">NIES2135_30000</name>
</gene>